<dbReference type="Proteomes" id="UP000267251">
    <property type="component" value="Unassembled WGS sequence"/>
</dbReference>
<dbReference type="Pfam" id="PF12542">
    <property type="entry name" value="CWC25"/>
    <property type="match status" value="1"/>
</dbReference>
<evidence type="ECO:0000256" key="2">
    <source>
        <dbReference type="ARBA" id="ARBA00006695"/>
    </source>
</evidence>
<keyword evidence="5 8" id="KW-0175">Coiled coil</keyword>
<dbReference type="InterPro" id="IPR019339">
    <property type="entry name" value="CIR_N_dom"/>
</dbReference>
<evidence type="ECO:0000313" key="11">
    <source>
        <dbReference type="EMBL" id="RKP15213.1"/>
    </source>
</evidence>
<keyword evidence="4" id="KW-0747">Spliceosome</keyword>
<evidence type="ECO:0000256" key="1">
    <source>
        <dbReference type="ARBA" id="ARBA00004123"/>
    </source>
</evidence>
<evidence type="ECO:0000256" key="3">
    <source>
        <dbReference type="ARBA" id="ARBA00022664"/>
    </source>
</evidence>
<dbReference type="Pfam" id="PF10197">
    <property type="entry name" value="Cir_N"/>
    <property type="match status" value="1"/>
</dbReference>
<evidence type="ECO:0000256" key="9">
    <source>
        <dbReference type="SAM" id="MobiDB-lite"/>
    </source>
</evidence>
<reference evidence="12" key="1">
    <citation type="journal article" date="2018" name="Nat. Microbiol.">
        <title>Leveraging single-cell genomics to expand the fungal tree of life.</title>
        <authorList>
            <person name="Ahrendt S.R."/>
            <person name="Quandt C.A."/>
            <person name="Ciobanu D."/>
            <person name="Clum A."/>
            <person name="Salamov A."/>
            <person name="Andreopoulos B."/>
            <person name="Cheng J.F."/>
            <person name="Woyke T."/>
            <person name="Pelin A."/>
            <person name="Henrissat B."/>
            <person name="Reynolds N.K."/>
            <person name="Benny G.L."/>
            <person name="Smith M.E."/>
            <person name="James T.Y."/>
            <person name="Grigoriev I.V."/>
        </authorList>
    </citation>
    <scope>NUCLEOTIDE SEQUENCE [LARGE SCALE GENOMIC DNA]</scope>
</reference>
<keyword evidence="6" id="KW-0508">mRNA splicing</keyword>
<proteinExistence type="inferred from homology"/>
<name>A0A4P9Y820_9FUNG</name>
<dbReference type="PANTHER" id="PTHR16196:SF0">
    <property type="entry name" value="PRE-MRNA-SPLICING FACTOR CWC25 HOMOLOG"/>
    <property type="match status" value="1"/>
</dbReference>
<dbReference type="OrthoDB" id="21123at2759"/>
<comment type="similarity">
    <text evidence="2">Belongs to the CWC25 family.</text>
</comment>
<protein>
    <submittedName>
        <fullName evidence="11">Pre-mRNA splicing factor-domain-containing protein</fullName>
    </submittedName>
</protein>
<evidence type="ECO:0000313" key="12">
    <source>
        <dbReference type="Proteomes" id="UP000267251"/>
    </source>
</evidence>
<comment type="subcellular location">
    <subcellularLocation>
        <location evidence="1">Nucleus</location>
    </subcellularLocation>
</comment>
<feature type="region of interest" description="Disordered" evidence="9">
    <location>
        <begin position="102"/>
        <end position="121"/>
    </location>
</feature>
<keyword evidence="12" id="KW-1185">Reference proteome</keyword>
<gene>
    <name evidence="11" type="ORF">BJ684DRAFT_18432</name>
</gene>
<keyword evidence="3" id="KW-0507">mRNA processing</keyword>
<dbReference type="InterPro" id="IPR051376">
    <property type="entry name" value="CWC25_splicing_factor"/>
</dbReference>
<evidence type="ECO:0000256" key="8">
    <source>
        <dbReference type="SAM" id="Coils"/>
    </source>
</evidence>
<dbReference type="InterPro" id="IPR022209">
    <property type="entry name" value="CWC25"/>
</dbReference>
<dbReference type="GO" id="GO:0000398">
    <property type="term" value="P:mRNA splicing, via spliceosome"/>
    <property type="evidence" value="ECO:0007669"/>
    <property type="project" value="TreeGrafter"/>
</dbReference>
<feature type="domain" description="CBF1-interacting co-repressor CIR N-terminal" evidence="10">
    <location>
        <begin position="11"/>
        <end position="47"/>
    </location>
</feature>
<feature type="compositionally biased region" description="Basic and acidic residues" evidence="9">
    <location>
        <begin position="168"/>
        <end position="192"/>
    </location>
</feature>
<keyword evidence="7" id="KW-0539">Nucleus</keyword>
<accession>A0A4P9Y820</accession>
<dbReference type="EMBL" id="KZ987748">
    <property type="protein sequence ID" value="RKP15213.1"/>
    <property type="molecule type" value="Genomic_DNA"/>
</dbReference>
<feature type="coiled-coil region" evidence="8">
    <location>
        <begin position="23"/>
        <end position="57"/>
    </location>
</feature>
<feature type="region of interest" description="Disordered" evidence="9">
    <location>
        <begin position="367"/>
        <end position="393"/>
    </location>
</feature>
<evidence type="ECO:0000256" key="6">
    <source>
        <dbReference type="ARBA" id="ARBA00023187"/>
    </source>
</evidence>
<dbReference type="GO" id="GO:0005684">
    <property type="term" value="C:U2-type spliceosomal complex"/>
    <property type="evidence" value="ECO:0007669"/>
    <property type="project" value="TreeGrafter"/>
</dbReference>
<dbReference type="PANTHER" id="PTHR16196">
    <property type="entry name" value="CELL CYCLE CONTROL PROTEIN CWF25"/>
    <property type="match status" value="1"/>
</dbReference>
<evidence type="ECO:0000256" key="7">
    <source>
        <dbReference type="ARBA" id="ARBA00023242"/>
    </source>
</evidence>
<evidence type="ECO:0000256" key="4">
    <source>
        <dbReference type="ARBA" id="ARBA00022728"/>
    </source>
</evidence>
<feature type="compositionally biased region" description="Basic and acidic residues" evidence="9">
    <location>
        <begin position="272"/>
        <end position="350"/>
    </location>
</feature>
<feature type="compositionally biased region" description="Basic and acidic residues" evidence="9">
    <location>
        <begin position="213"/>
        <end position="234"/>
    </location>
</feature>
<evidence type="ECO:0000256" key="5">
    <source>
        <dbReference type="ARBA" id="ARBA00023054"/>
    </source>
</evidence>
<organism evidence="11 12">
    <name type="scientific">Piptocephalis cylindrospora</name>
    <dbReference type="NCBI Taxonomy" id="1907219"/>
    <lineage>
        <taxon>Eukaryota</taxon>
        <taxon>Fungi</taxon>
        <taxon>Fungi incertae sedis</taxon>
        <taxon>Zoopagomycota</taxon>
        <taxon>Zoopagomycotina</taxon>
        <taxon>Zoopagomycetes</taxon>
        <taxon>Zoopagales</taxon>
        <taxon>Piptocephalidaceae</taxon>
        <taxon>Piptocephalis</taxon>
    </lineage>
</organism>
<sequence length="393" mass="45835">MGGGDLNFKKSFHPLTFRNQERIWKEEHKAEEEQKKLEQLRKELEEERQLQALQKLQEDRGQRKKSERLDWMYAAGPGGAPAIQSAEQEAYLLGQRRVDPLLRQSKDDGIPAAGEEVRKGSARDVAYLGNQNANTVRDMQAKIREDPLFAIKKREQSTIKTIASNPIRMREWREEKEGGGKKDKRDKEGGSRRDRHHHRERKEEGRVRREKLSRRSEESRKRSRSPDDRVNDHHRSSRRMRPSHGEDSHHGSGAASSHREDNHHRYRATSSFRREGGQSSRHDRDRTPRDRLEPRKEGRSSQKDGEDKERRLKAMMDNAKKTQEDRAKRLAKADEDDRVQQELEEVARRRSRMGDADIGFIRQAQRSVYSSATASIADRIQQGSGGRSDRRYQ</sequence>
<feature type="region of interest" description="Disordered" evidence="9">
    <location>
        <begin position="153"/>
        <end position="350"/>
    </location>
</feature>
<dbReference type="SMART" id="SM01083">
    <property type="entry name" value="Cir_N"/>
    <property type="match status" value="1"/>
</dbReference>
<evidence type="ECO:0000259" key="10">
    <source>
        <dbReference type="SMART" id="SM01083"/>
    </source>
</evidence>
<dbReference type="AlphaFoldDB" id="A0A4P9Y820"/>